<dbReference type="STRING" id="47311.MBCUT_01480"/>
<dbReference type="InterPro" id="IPR036388">
    <property type="entry name" value="WH-like_DNA-bd_sf"/>
</dbReference>
<sequence length="149" mass="17896">MKEIDYLLKKDSSSIFLKDLINIINRSHSLYIYHEMKKYGISVSQYYFLVDLSYEDNIIQEEIAKRKKMNESSITRALKKLEDQELIQRTPDENNRRKNIVTFTEKGRKFMKKVKKIDMEWEKSATTLLSQKDKEKLKRRLKKVVEAIN</sequence>
<dbReference type="RefSeq" id="WP_084270659.1">
    <property type="nucleotide sequence ID" value="NZ_LWMW01000022.1"/>
</dbReference>
<keyword evidence="6" id="KW-1185">Reference proteome</keyword>
<dbReference type="PATRIC" id="fig|47311.3.peg.155"/>
<evidence type="ECO:0000313" key="6">
    <source>
        <dbReference type="Proteomes" id="UP000077275"/>
    </source>
</evidence>
<dbReference type="OrthoDB" id="10712at2157"/>
<proteinExistence type="predicted"/>
<dbReference type="EMBL" id="LWMW01000022">
    <property type="protein sequence ID" value="KZX17670.1"/>
    <property type="molecule type" value="Genomic_DNA"/>
</dbReference>
<dbReference type="InterPro" id="IPR000835">
    <property type="entry name" value="HTH_MarR-typ"/>
</dbReference>
<dbReference type="SMART" id="SM00347">
    <property type="entry name" value="HTH_MARR"/>
    <property type="match status" value="1"/>
</dbReference>
<dbReference type="SUPFAM" id="SSF46785">
    <property type="entry name" value="Winged helix' DNA-binding domain"/>
    <property type="match status" value="1"/>
</dbReference>
<keyword evidence="2" id="KW-0238">DNA-binding</keyword>
<keyword evidence="3" id="KW-0804">Transcription</keyword>
<feature type="domain" description="HTH marR-type" evidence="4">
    <location>
        <begin position="1"/>
        <end position="146"/>
    </location>
</feature>
<accession>A0A166FH92</accession>
<dbReference type="PRINTS" id="PR00598">
    <property type="entry name" value="HTHMARR"/>
</dbReference>
<dbReference type="GO" id="GO:0003677">
    <property type="term" value="F:DNA binding"/>
    <property type="evidence" value="ECO:0007669"/>
    <property type="project" value="UniProtKB-KW"/>
</dbReference>
<organism evidence="5 6">
    <name type="scientific">Methanobrevibacter cuticularis</name>
    <dbReference type="NCBI Taxonomy" id="47311"/>
    <lineage>
        <taxon>Archaea</taxon>
        <taxon>Methanobacteriati</taxon>
        <taxon>Methanobacteriota</taxon>
        <taxon>Methanomada group</taxon>
        <taxon>Methanobacteria</taxon>
        <taxon>Methanobacteriales</taxon>
        <taxon>Methanobacteriaceae</taxon>
        <taxon>Methanobrevibacter</taxon>
    </lineage>
</organism>
<protein>
    <submittedName>
        <fullName evidence="5">Transcriptional regulator SlyA</fullName>
    </submittedName>
</protein>
<dbReference type="GO" id="GO:0003700">
    <property type="term" value="F:DNA-binding transcription factor activity"/>
    <property type="evidence" value="ECO:0007669"/>
    <property type="project" value="InterPro"/>
</dbReference>
<gene>
    <name evidence="5" type="primary">slyA_2</name>
    <name evidence="5" type="ORF">MBCUT_01480</name>
</gene>
<evidence type="ECO:0000313" key="5">
    <source>
        <dbReference type="EMBL" id="KZX17670.1"/>
    </source>
</evidence>
<comment type="caution">
    <text evidence="5">The sequence shown here is derived from an EMBL/GenBank/DDBJ whole genome shotgun (WGS) entry which is preliminary data.</text>
</comment>
<dbReference type="AlphaFoldDB" id="A0A166FH92"/>
<dbReference type="Gene3D" id="1.10.10.10">
    <property type="entry name" value="Winged helix-like DNA-binding domain superfamily/Winged helix DNA-binding domain"/>
    <property type="match status" value="1"/>
</dbReference>
<evidence type="ECO:0000259" key="4">
    <source>
        <dbReference type="PROSITE" id="PS50995"/>
    </source>
</evidence>
<evidence type="ECO:0000256" key="1">
    <source>
        <dbReference type="ARBA" id="ARBA00023015"/>
    </source>
</evidence>
<dbReference type="InterPro" id="IPR036390">
    <property type="entry name" value="WH_DNA-bd_sf"/>
</dbReference>
<dbReference type="Proteomes" id="UP000077275">
    <property type="component" value="Unassembled WGS sequence"/>
</dbReference>
<reference evidence="5 6" key="1">
    <citation type="submission" date="2016-04" db="EMBL/GenBank/DDBJ databases">
        <title>Genome sequence of Methanobrevibacter cuticularis DSM 11139.</title>
        <authorList>
            <person name="Poehlein A."/>
            <person name="Seedorf H."/>
            <person name="Daniel R."/>
        </authorList>
    </citation>
    <scope>NUCLEOTIDE SEQUENCE [LARGE SCALE GENOMIC DNA]</scope>
    <source>
        <strain evidence="5 6">DSM 11139</strain>
    </source>
</reference>
<evidence type="ECO:0000256" key="3">
    <source>
        <dbReference type="ARBA" id="ARBA00023163"/>
    </source>
</evidence>
<dbReference type="PANTHER" id="PTHR42756:SF1">
    <property type="entry name" value="TRANSCRIPTIONAL REPRESSOR OF EMRAB OPERON"/>
    <property type="match status" value="1"/>
</dbReference>
<dbReference type="InterPro" id="IPR023187">
    <property type="entry name" value="Tscrpt_reg_MarR-type_CS"/>
</dbReference>
<dbReference type="PROSITE" id="PS50995">
    <property type="entry name" value="HTH_MARR_2"/>
    <property type="match status" value="1"/>
</dbReference>
<keyword evidence="1" id="KW-0805">Transcription regulation</keyword>
<dbReference type="PANTHER" id="PTHR42756">
    <property type="entry name" value="TRANSCRIPTIONAL REGULATOR, MARR"/>
    <property type="match status" value="1"/>
</dbReference>
<name>A0A166FH92_9EURY</name>
<dbReference type="Pfam" id="PF01047">
    <property type="entry name" value="MarR"/>
    <property type="match status" value="1"/>
</dbReference>
<evidence type="ECO:0000256" key="2">
    <source>
        <dbReference type="ARBA" id="ARBA00023125"/>
    </source>
</evidence>
<dbReference type="PROSITE" id="PS01117">
    <property type="entry name" value="HTH_MARR_1"/>
    <property type="match status" value="1"/>
</dbReference>